<protein>
    <submittedName>
        <fullName evidence="3">ATP-dependent helicase</fullName>
    </submittedName>
</protein>
<dbReference type="InterPro" id="IPR049730">
    <property type="entry name" value="SNF2/RAD54-like_C"/>
</dbReference>
<dbReference type="Proteomes" id="UP000283785">
    <property type="component" value="Unassembled WGS sequence"/>
</dbReference>
<evidence type="ECO:0000313" key="4">
    <source>
        <dbReference type="Proteomes" id="UP000283785"/>
    </source>
</evidence>
<evidence type="ECO:0000259" key="2">
    <source>
        <dbReference type="PROSITE" id="PS51194"/>
    </source>
</evidence>
<keyword evidence="3" id="KW-0547">Nucleotide-binding</keyword>
<dbReference type="InterPro" id="IPR038718">
    <property type="entry name" value="SNF2-like_sf"/>
</dbReference>
<dbReference type="Pfam" id="PF00271">
    <property type="entry name" value="Helicase_C"/>
    <property type="match status" value="1"/>
</dbReference>
<dbReference type="SMART" id="SM00490">
    <property type="entry name" value="HELICc"/>
    <property type="match status" value="1"/>
</dbReference>
<dbReference type="Pfam" id="PF00176">
    <property type="entry name" value="SNF2-rel_dom"/>
    <property type="match status" value="1"/>
</dbReference>
<dbReference type="GO" id="GO:0005524">
    <property type="term" value="F:ATP binding"/>
    <property type="evidence" value="ECO:0007669"/>
    <property type="project" value="InterPro"/>
</dbReference>
<dbReference type="GO" id="GO:0004386">
    <property type="term" value="F:helicase activity"/>
    <property type="evidence" value="ECO:0007669"/>
    <property type="project" value="UniProtKB-KW"/>
</dbReference>
<dbReference type="InterPro" id="IPR014001">
    <property type="entry name" value="Helicase_ATP-bd"/>
</dbReference>
<evidence type="ECO:0000313" key="3">
    <source>
        <dbReference type="EMBL" id="RGW45106.1"/>
    </source>
</evidence>
<dbReference type="GO" id="GO:0031297">
    <property type="term" value="P:replication fork processing"/>
    <property type="evidence" value="ECO:0007669"/>
    <property type="project" value="TreeGrafter"/>
</dbReference>
<name>A0AA92W719_9BACT</name>
<proteinExistence type="predicted"/>
<dbReference type="InterPro" id="IPR027417">
    <property type="entry name" value="P-loop_NTPase"/>
</dbReference>
<gene>
    <name evidence="3" type="ORF">DWV76_00880</name>
</gene>
<dbReference type="InterPro" id="IPR000330">
    <property type="entry name" value="SNF2_N"/>
</dbReference>
<dbReference type="EMBL" id="QSAG01000001">
    <property type="protein sequence ID" value="RGW45106.1"/>
    <property type="molecule type" value="Genomic_DNA"/>
</dbReference>
<dbReference type="AlphaFoldDB" id="A0AA92W719"/>
<comment type="caution">
    <text evidence="3">The sequence shown here is derived from an EMBL/GenBank/DDBJ whole genome shotgun (WGS) entry which is preliminary data.</text>
</comment>
<keyword evidence="3" id="KW-0347">Helicase</keyword>
<dbReference type="GO" id="GO:0006281">
    <property type="term" value="P:DNA repair"/>
    <property type="evidence" value="ECO:0007669"/>
    <property type="project" value="TreeGrafter"/>
</dbReference>
<sequence>MGFQNVVFIIIIIMSDKPKLYDYQEEGVRMELAMKRCINGDDMGTGKTVQSIVAIERAKATPCLVICPAALKVNWEREIKKFTNLRPLILTDSVNATYGYHLTKMDLYDVVICNYESLAKYFVVSLGEKPLKLKNFIFRNEVDILKSVIIDESARVKDPTTRQSKIIMGICQGKEYIYELTGTPVVNHATDMACQLAILGRIDEFGGYGEFCNRYGENENLEELNQKIHETCYFRREKKDVLKDLPELTRTTISVTLDSETQEEYDTCQKDLLTFLLEYKNCSEDEARKKLRMKTLVKFMNLRSISGKGKMKATIEFLHDTEEQIIVFAEHRDVVDAIKKEFPNEVCSVTGSDNQQQKQWAIDSFQAKKKRIIICSIKAAGVGLTLTASSNVVFTELPWTMADLSQCECRAYRNGQKNAVTSWILMGINTIDSYLYSLIMKKGSIASKVTGEQDSAIKDVAYFDELADLVLKNSLNKK</sequence>
<dbReference type="PANTHER" id="PTHR45766">
    <property type="entry name" value="DNA ANNEALING HELICASE AND ENDONUCLEASE ZRANB3 FAMILY MEMBER"/>
    <property type="match status" value="1"/>
</dbReference>
<dbReference type="SUPFAM" id="SSF52540">
    <property type="entry name" value="P-loop containing nucleoside triphosphate hydrolases"/>
    <property type="match status" value="2"/>
</dbReference>
<keyword evidence="1" id="KW-0378">Hydrolase</keyword>
<dbReference type="CDD" id="cd18793">
    <property type="entry name" value="SF2_C_SNF"/>
    <property type="match status" value="1"/>
</dbReference>
<dbReference type="Gene3D" id="3.40.50.300">
    <property type="entry name" value="P-loop containing nucleotide triphosphate hydrolases"/>
    <property type="match status" value="1"/>
</dbReference>
<dbReference type="Gene3D" id="3.40.50.10810">
    <property type="entry name" value="Tandem AAA-ATPase domain"/>
    <property type="match status" value="1"/>
</dbReference>
<dbReference type="GO" id="GO:0016787">
    <property type="term" value="F:hydrolase activity"/>
    <property type="evidence" value="ECO:0007669"/>
    <property type="project" value="UniProtKB-KW"/>
</dbReference>
<feature type="domain" description="Helicase C-terminal" evidence="2">
    <location>
        <begin position="310"/>
        <end position="461"/>
    </location>
</feature>
<keyword evidence="3" id="KW-0067">ATP-binding</keyword>
<dbReference type="PANTHER" id="PTHR45766:SF6">
    <property type="entry name" value="SWI_SNF-RELATED MATRIX-ASSOCIATED ACTIN-DEPENDENT REGULATOR OF CHROMATIN SUBFAMILY A-LIKE PROTEIN 1"/>
    <property type="match status" value="1"/>
</dbReference>
<dbReference type="SMART" id="SM00487">
    <property type="entry name" value="DEXDc"/>
    <property type="match status" value="1"/>
</dbReference>
<reference evidence="3 4" key="1">
    <citation type="submission" date="2018-08" db="EMBL/GenBank/DDBJ databases">
        <title>A genome reference for cultivated species of the human gut microbiota.</title>
        <authorList>
            <person name="Zou Y."/>
            <person name="Xue W."/>
            <person name="Luo G."/>
        </authorList>
    </citation>
    <scope>NUCLEOTIDE SEQUENCE [LARGE SCALE GENOMIC DNA]</scope>
    <source>
        <strain evidence="3 4">AF12-50</strain>
    </source>
</reference>
<organism evidence="3 4">
    <name type="scientific">Segatella copri</name>
    <dbReference type="NCBI Taxonomy" id="165179"/>
    <lineage>
        <taxon>Bacteria</taxon>
        <taxon>Pseudomonadati</taxon>
        <taxon>Bacteroidota</taxon>
        <taxon>Bacteroidia</taxon>
        <taxon>Bacteroidales</taxon>
        <taxon>Prevotellaceae</taxon>
        <taxon>Segatella</taxon>
    </lineage>
</organism>
<dbReference type="PROSITE" id="PS51194">
    <property type="entry name" value="HELICASE_CTER"/>
    <property type="match status" value="1"/>
</dbReference>
<evidence type="ECO:0000256" key="1">
    <source>
        <dbReference type="ARBA" id="ARBA00022801"/>
    </source>
</evidence>
<accession>A0AA92W719</accession>
<dbReference type="InterPro" id="IPR001650">
    <property type="entry name" value="Helicase_C-like"/>
</dbReference>